<evidence type="ECO:0000313" key="2">
    <source>
        <dbReference type="Proteomes" id="UP000555838"/>
    </source>
</evidence>
<evidence type="ECO:0000313" key="1">
    <source>
        <dbReference type="EMBL" id="MBB6043706.1"/>
    </source>
</evidence>
<reference evidence="1 2" key="1">
    <citation type="submission" date="2020-08" db="EMBL/GenBank/DDBJ databases">
        <title>Genomic Encyclopedia of Type Strains, Phase IV (KMG-IV): sequencing the most valuable type-strain genomes for metagenomic binning, comparative biology and taxonomic classification.</title>
        <authorList>
            <person name="Goeker M."/>
        </authorList>
    </citation>
    <scope>NUCLEOTIDE SEQUENCE [LARGE SCALE GENOMIC DNA]</scope>
    <source>
        <strain evidence="1 2">DSM 24625</strain>
    </source>
</reference>
<accession>A0ABR6PG51</accession>
<protein>
    <submittedName>
        <fullName evidence="1">Uncharacterized protein</fullName>
    </submittedName>
</protein>
<comment type="caution">
    <text evidence="1">The sequence shown here is derived from an EMBL/GenBank/DDBJ whole genome shotgun (WGS) entry which is preliminary data.</text>
</comment>
<gene>
    <name evidence="1" type="ORF">HNP68_001330</name>
</gene>
<keyword evidence="2" id="KW-1185">Reference proteome</keyword>
<dbReference type="EMBL" id="JACHFG010000047">
    <property type="protein sequence ID" value="MBB6043706.1"/>
    <property type="molecule type" value="Genomic_DNA"/>
</dbReference>
<dbReference type="NCBIfam" id="NF033732">
    <property type="entry name" value="borfam95"/>
    <property type="match status" value="1"/>
</dbReference>
<dbReference type="RefSeq" id="WP_183221627.1">
    <property type="nucleotide sequence ID" value="NZ_JACHFG010000047.1"/>
</dbReference>
<sequence length="182" mass="21612">MKKIFTLILIFSFLSNLYANMDREKKKWARSNYAEAEKYLSKEESILIKNKLDKYDFQDEYEKSVFFLFTPAIKVNLSEIEIKEKGVFLDAVDVMGYLIKNKLIDSEYLKLESYDPIFKLIKGDPDQIFDYLIQLDSDKIDYAEKYGNKARERFDENYFDKSKINTVKKKTLKQIIADLPKD</sequence>
<proteinExistence type="predicted"/>
<dbReference type="Proteomes" id="UP000555838">
    <property type="component" value="Unassembled WGS sequence"/>
</dbReference>
<organism evidence="1 2">
    <name type="scientific">Borreliella yangtzensis</name>
    <dbReference type="NCBI Taxonomy" id="683292"/>
    <lineage>
        <taxon>Bacteria</taxon>
        <taxon>Pseudomonadati</taxon>
        <taxon>Spirochaetota</taxon>
        <taxon>Spirochaetia</taxon>
        <taxon>Spirochaetales</taxon>
        <taxon>Borreliaceae</taxon>
        <taxon>Borreliella</taxon>
    </lineage>
</organism>
<dbReference type="InterPro" id="IPR009894">
    <property type="entry name" value="EppA_BapA"/>
</dbReference>
<name>A0ABR6PG51_9SPIR</name>
<dbReference type="Pfam" id="PF07268">
    <property type="entry name" value="EppA_BapA"/>
    <property type="match status" value="1"/>
</dbReference>